<evidence type="ECO:0000313" key="1">
    <source>
        <dbReference type="EMBL" id="CDW43050.1"/>
    </source>
</evidence>
<organism evidence="1">
    <name type="scientific">Lepeophtheirus salmonis</name>
    <name type="common">Salmon louse</name>
    <name type="synonym">Caligus salmonis</name>
    <dbReference type="NCBI Taxonomy" id="72036"/>
    <lineage>
        <taxon>Eukaryota</taxon>
        <taxon>Metazoa</taxon>
        <taxon>Ecdysozoa</taxon>
        <taxon>Arthropoda</taxon>
        <taxon>Crustacea</taxon>
        <taxon>Multicrustacea</taxon>
        <taxon>Hexanauplia</taxon>
        <taxon>Copepoda</taxon>
        <taxon>Siphonostomatoida</taxon>
        <taxon>Caligidae</taxon>
        <taxon>Lepeophtheirus</taxon>
    </lineage>
</organism>
<accession>A0A0K2UYA3</accession>
<feature type="non-terminal residue" evidence="1">
    <location>
        <position position="1"/>
    </location>
</feature>
<name>A0A0K2UYA3_LEPSM</name>
<protein>
    <submittedName>
        <fullName evidence="1">Uncharacterized protein</fullName>
    </submittedName>
</protein>
<dbReference type="AlphaFoldDB" id="A0A0K2UYA3"/>
<proteinExistence type="predicted"/>
<reference evidence="1" key="1">
    <citation type="submission" date="2014-05" db="EMBL/GenBank/DDBJ databases">
        <authorList>
            <person name="Chronopoulou M."/>
        </authorList>
    </citation>
    <scope>NUCLEOTIDE SEQUENCE</scope>
    <source>
        <tissue evidence="1">Whole organism</tissue>
    </source>
</reference>
<sequence length="88" mass="10146">SKKRNSSRSKILIIQIYPHFISRHQGTLLIFYSVPPPITGWERELVVQNKVKLILRHIPKHPETLLISQNTTQLGCFYVSTPYPPPPS</sequence>
<dbReference type="EMBL" id="HACA01025689">
    <property type="protein sequence ID" value="CDW43050.1"/>
    <property type="molecule type" value="Transcribed_RNA"/>
</dbReference>